<evidence type="ECO:0000313" key="4">
    <source>
        <dbReference type="Proteomes" id="UP000637239"/>
    </source>
</evidence>
<dbReference type="GO" id="GO:0016787">
    <property type="term" value="F:hydrolase activity"/>
    <property type="evidence" value="ECO:0007669"/>
    <property type="project" value="InterPro"/>
</dbReference>
<feature type="domain" description="Xaa-Pro dipeptidyl-peptidase-like" evidence="2">
    <location>
        <begin position="13"/>
        <end position="142"/>
    </location>
</feature>
<protein>
    <recommendedName>
        <fullName evidence="2">Xaa-Pro dipeptidyl-peptidase-like domain-containing protein</fullName>
    </recommendedName>
</protein>
<dbReference type="PANTHER" id="PTHR47751">
    <property type="entry name" value="SUPERFAMILY HYDROLASE, PUTATIVE (AFU_ORTHOLOGUE AFUA_2G16580)-RELATED"/>
    <property type="match status" value="1"/>
</dbReference>
<dbReference type="InterPro" id="IPR029058">
    <property type="entry name" value="AB_hydrolase_fold"/>
</dbReference>
<dbReference type="InterPro" id="IPR000383">
    <property type="entry name" value="Xaa-Pro-like_dom"/>
</dbReference>
<dbReference type="KEGG" id="ache:ACHE_51285A"/>
<organism evidence="3 4">
    <name type="scientific">Aspergillus chevalieri</name>
    <name type="common">Eurotium chevalieri</name>
    <dbReference type="NCBI Taxonomy" id="182096"/>
    <lineage>
        <taxon>Eukaryota</taxon>
        <taxon>Fungi</taxon>
        <taxon>Dikarya</taxon>
        <taxon>Ascomycota</taxon>
        <taxon>Pezizomycotina</taxon>
        <taxon>Eurotiomycetes</taxon>
        <taxon>Eurotiomycetidae</taxon>
        <taxon>Eurotiales</taxon>
        <taxon>Aspergillaceae</taxon>
        <taxon>Aspergillus</taxon>
        <taxon>Aspergillus subgen. Aspergillus</taxon>
    </lineage>
</organism>
<dbReference type="SUPFAM" id="SSF53474">
    <property type="entry name" value="alpha/beta-Hydrolases"/>
    <property type="match status" value="1"/>
</dbReference>
<dbReference type="GeneID" id="66984445"/>
<proteinExistence type="inferred from homology"/>
<dbReference type="InterPro" id="IPR051411">
    <property type="entry name" value="Polyketide_trans_af380"/>
</dbReference>
<comment type="similarity">
    <text evidence="1">Belongs to the polyketide transferase af380 family.</text>
</comment>
<reference evidence="3" key="1">
    <citation type="submission" date="2021-01" db="EMBL/GenBank/DDBJ databases">
        <authorList>
            <consortium name="Aspergillus chevalieri M1 genome sequencing consortium"/>
            <person name="Kazuki M."/>
            <person name="Futagami T."/>
        </authorList>
    </citation>
    <scope>NUCLEOTIDE SEQUENCE</scope>
    <source>
        <strain evidence="3">M1</strain>
    </source>
</reference>
<dbReference type="Proteomes" id="UP000637239">
    <property type="component" value="Chromosome 5"/>
</dbReference>
<dbReference type="RefSeq" id="XP_043138609.1">
    <property type="nucleotide sequence ID" value="XM_043281096.1"/>
</dbReference>
<dbReference type="AlphaFoldDB" id="A0A7R7VSN2"/>
<accession>A0A7R7VSN2</accession>
<name>A0A7R7VSN2_ASPCH</name>
<evidence type="ECO:0000256" key="1">
    <source>
        <dbReference type="ARBA" id="ARBA00029464"/>
    </source>
</evidence>
<dbReference type="Pfam" id="PF02129">
    <property type="entry name" value="Peptidase_S15"/>
    <property type="match status" value="1"/>
</dbReference>
<dbReference type="Gene3D" id="3.40.50.1820">
    <property type="entry name" value="alpha/beta hydrolase"/>
    <property type="match status" value="1"/>
</dbReference>
<evidence type="ECO:0000259" key="2">
    <source>
        <dbReference type="Pfam" id="PF02129"/>
    </source>
</evidence>
<keyword evidence="4" id="KW-1185">Reference proteome</keyword>
<sequence length="304" mass="32997">MATNVSFLSRNLKLAGHLYHPPANAPNRNGAAVVIAHPWTSIKEQSPTNYARVLSQAGFICLTYDAAYQGESEGQPRALDDPNQRVEDIKSAVTYLVSQKDVDSGRIGVLGICASGGYAPFATQTDLRIKACASVAAVDVRAMARSGLEKNTTTPEILKMQLEGAAADRNSDVTGDKVPIVHLLPEKPEDAPANMPESFRDLMNYYCTPRANHPRATNTTIPRSWDIMANFDSFAFNSLISPRPLLMITGTKAASKWHSEEGVAKAKEPKELFVVDGKTHADLYDQVDEAGGKCVEFFGKNLTA</sequence>
<dbReference type="PANTHER" id="PTHR47751:SF1">
    <property type="entry name" value="SUPERFAMILY HYDROLASE, PUTATIVE (AFU_ORTHOLOGUE AFUA_2G16580)-RELATED"/>
    <property type="match status" value="1"/>
</dbReference>
<reference evidence="3" key="2">
    <citation type="submission" date="2021-02" db="EMBL/GenBank/DDBJ databases">
        <title>Aspergillus chevalieri M1 genome sequence.</title>
        <authorList>
            <person name="Kadooka C."/>
            <person name="Mori K."/>
            <person name="Futagami T."/>
        </authorList>
    </citation>
    <scope>NUCLEOTIDE SEQUENCE</scope>
    <source>
        <strain evidence="3">M1</strain>
    </source>
</reference>
<gene>
    <name evidence="3" type="ORF">ACHE_51285A</name>
</gene>
<dbReference type="Gene3D" id="1.10.10.800">
    <property type="match status" value="1"/>
</dbReference>
<dbReference type="EMBL" id="AP024420">
    <property type="protein sequence ID" value="BCR90087.1"/>
    <property type="molecule type" value="Genomic_DNA"/>
</dbReference>
<evidence type="ECO:0000313" key="3">
    <source>
        <dbReference type="EMBL" id="BCR90087.1"/>
    </source>
</evidence>